<reference evidence="1" key="2">
    <citation type="submission" date="2020-06" db="EMBL/GenBank/DDBJ databases">
        <authorList>
            <person name="Sheffer M."/>
        </authorList>
    </citation>
    <scope>NUCLEOTIDE SEQUENCE</scope>
</reference>
<name>A0A8T0EK04_ARGBR</name>
<organism evidence="1 2">
    <name type="scientific">Argiope bruennichi</name>
    <name type="common">Wasp spider</name>
    <name type="synonym">Aranea bruennichi</name>
    <dbReference type="NCBI Taxonomy" id="94029"/>
    <lineage>
        <taxon>Eukaryota</taxon>
        <taxon>Metazoa</taxon>
        <taxon>Ecdysozoa</taxon>
        <taxon>Arthropoda</taxon>
        <taxon>Chelicerata</taxon>
        <taxon>Arachnida</taxon>
        <taxon>Araneae</taxon>
        <taxon>Araneomorphae</taxon>
        <taxon>Entelegynae</taxon>
        <taxon>Araneoidea</taxon>
        <taxon>Araneidae</taxon>
        <taxon>Argiope</taxon>
    </lineage>
</organism>
<sequence length="105" mass="11675">MGGGVDFVTYPLVPSTKWNAQWITMPTDPFQKLPLDSFKTNDRCNTCRMNIGLLMDWSTTVTLGEGDWTRDLSGVNHISCMPSLLPSRGKILSSWLSRKQSPLAG</sequence>
<dbReference type="AlphaFoldDB" id="A0A8T0EK04"/>
<protein>
    <submittedName>
        <fullName evidence="1">Uncharacterized protein</fullName>
    </submittedName>
</protein>
<dbReference type="Proteomes" id="UP000807504">
    <property type="component" value="Unassembled WGS sequence"/>
</dbReference>
<evidence type="ECO:0000313" key="1">
    <source>
        <dbReference type="EMBL" id="KAF8773928.1"/>
    </source>
</evidence>
<comment type="caution">
    <text evidence="1">The sequence shown here is derived from an EMBL/GenBank/DDBJ whole genome shotgun (WGS) entry which is preliminary data.</text>
</comment>
<accession>A0A8T0EK04</accession>
<keyword evidence="2" id="KW-1185">Reference proteome</keyword>
<proteinExistence type="predicted"/>
<gene>
    <name evidence="1" type="ORF">HNY73_016534</name>
</gene>
<reference evidence="1" key="1">
    <citation type="journal article" date="2020" name="bioRxiv">
        <title>Chromosome-level reference genome of the European wasp spider Argiope bruennichi: a resource for studies on range expansion and evolutionary adaptation.</title>
        <authorList>
            <person name="Sheffer M.M."/>
            <person name="Hoppe A."/>
            <person name="Krehenwinkel H."/>
            <person name="Uhl G."/>
            <person name="Kuss A.W."/>
            <person name="Jensen L."/>
            <person name="Jensen C."/>
            <person name="Gillespie R.G."/>
            <person name="Hoff K.J."/>
            <person name="Prost S."/>
        </authorList>
    </citation>
    <scope>NUCLEOTIDE SEQUENCE</scope>
</reference>
<evidence type="ECO:0000313" key="2">
    <source>
        <dbReference type="Proteomes" id="UP000807504"/>
    </source>
</evidence>
<dbReference type="EMBL" id="JABXBU010002227">
    <property type="protein sequence ID" value="KAF8773928.1"/>
    <property type="molecule type" value="Genomic_DNA"/>
</dbReference>